<feature type="transmembrane region" description="Helical" evidence="2">
    <location>
        <begin position="215"/>
        <end position="235"/>
    </location>
</feature>
<keyword evidence="2" id="KW-1133">Transmembrane helix</keyword>
<keyword evidence="2" id="KW-0812">Transmembrane</keyword>
<evidence type="ECO:0000259" key="3">
    <source>
        <dbReference type="Pfam" id="PF20705"/>
    </source>
</evidence>
<evidence type="ECO:0000256" key="2">
    <source>
        <dbReference type="SAM" id="Phobius"/>
    </source>
</evidence>
<dbReference type="Proteomes" id="UP001370490">
    <property type="component" value="Unassembled WGS sequence"/>
</dbReference>
<dbReference type="PANTHER" id="PTHR33646:SF6">
    <property type="entry name" value="TRANSMEMBRANE PROTEIN"/>
    <property type="match status" value="1"/>
</dbReference>
<feature type="region of interest" description="Disordered" evidence="1">
    <location>
        <begin position="57"/>
        <end position="81"/>
    </location>
</feature>
<feature type="domain" description="DUF6821" evidence="3">
    <location>
        <begin position="172"/>
        <end position="280"/>
    </location>
</feature>
<proteinExistence type="predicted"/>
<evidence type="ECO:0000313" key="5">
    <source>
        <dbReference type="Proteomes" id="UP001370490"/>
    </source>
</evidence>
<comment type="caution">
    <text evidence="4">The sequence shown here is derived from an EMBL/GenBank/DDBJ whole genome shotgun (WGS) entry which is preliminary data.</text>
</comment>
<reference evidence="4 5" key="1">
    <citation type="submission" date="2023-12" db="EMBL/GenBank/DDBJ databases">
        <title>A high-quality genome assembly for Dillenia turbinata (Dilleniales).</title>
        <authorList>
            <person name="Chanderbali A."/>
        </authorList>
    </citation>
    <scope>NUCLEOTIDE SEQUENCE [LARGE SCALE GENOMIC DNA]</scope>
    <source>
        <strain evidence="4">LSX21</strain>
        <tissue evidence="4">Leaf</tissue>
    </source>
</reference>
<organism evidence="4 5">
    <name type="scientific">Dillenia turbinata</name>
    <dbReference type="NCBI Taxonomy" id="194707"/>
    <lineage>
        <taxon>Eukaryota</taxon>
        <taxon>Viridiplantae</taxon>
        <taxon>Streptophyta</taxon>
        <taxon>Embryophyta</taxon>
        <taxon>Tracheophyta</taxon>
        <taxon>Spermatophyta</taxon>
        <taxon>Magnoliopsida</taxon>
        <taxon>eudicotyledons</taxon>
        <taxon>Gunneridae</taxon>
        <taxon>Pentapetalae</taxon>
        <taxon>Dilleniales</taxon>
        <taxon>Dilleniaceae</taxon>
        <taxon>Dillenia</taxon>
    </lineage>
</organism>
<dbReference type="PANTHER" id="PTHR33646">
    <property type="entry name" value="GB|AAF00631.1"/>
    <property type="match status" value="1"/>
</dbReference>
<feature type="region of interest" description="Disordered" evidence="1">
    <location>
        <begin position="1"/>
        <end position="35"/>
    </location>
</feature>
<evidence type="ECO:0000313" key="4">
    <source>
        <dbReference type="EMBL" id="KAK6937962.1"/>
    </source>
</evidence>
<dbReference type="Pfam" id="PF20705">
    <property type="entry name" value="DUF6821"/>
    <property type="match status" value="1"/>
</dbReference>
<dbReference type="AlphaFoldDB" id="A0AAN8W2M9"/>
<sequence>MEELHDWEMLQNSDKLSESSDNSNSGELEDIIEGESQGMVRSNYFSLDSLDRYAKPSEYVSEEGSVESDNPSWIDPGSDNQFANKNSAELWSDSASDRSDAHKSGEEIAKSEVGFKGIGEINTQSKGLGDFLSDSGGIFRNGSGSELIGEEKGENDLITMEQETGGVKEKENNVVSEDVKKLAANGAGDGEKRRVVWWKVPLEFLRFCVFRVNPVWSFSVAAAVMGFLILGRRLYKMKRKTQSSQLKVTMDDKKISQFMSRAARLNEAFSVVRRVPVIRPALPATTGVTPWPMMSLR</sequence>
<name>A0AAN8W2M9_9MAGN</name>
<keyword evidence="5" id="KW-1185">Reference proteome</keyword>
<dbReference type="EMBL" id="JBAMMX010000006">
    <property type="protein sequence ID" value="KAK6937962.1"/>
    <property type="molecule type" value="Genomic_DNA"/>
</dbReference>
<protein>
    <recommendedName>
        <fullName evidence="3">DUF6821 domain-containing protein</fullName>
    </recommendedName>
</protein>
<dbReference type="InterPro" id="IPR049224">
    <property type="entry name" value="DUF6821"/>
</dbReference>
<dbReference type="InterPro" id="IPR045883">
    <property type="entry name" value="At4g13530-like"/>
</dbReference>
<evidence type="ECO:0000256" key="1">
    <source>
        <dbReference type="SAM" id="MobiDB-lite"/>
    </source>
</evidence>
<accession>A0AAN8W2M9</accession>
<gene>
    <name evidence="4" type="ORF">RJ641_031470</name>
</gene>
<feature type="compositionally biased region" description="Polar residues" evidence="1">
    <location>
        <begin position="10"/>
        <end position="26"/>
    </location>
</feature>
<keyword evidence="2" id="KW-0472">Membrane</keyword>